<organism evidence="2 3">
    <name type="scientific">Moraxella bovoculi 237</name>
    <dbReference type="NCBI Taxonomy" id="743974"/>
    <lineage>
        <taxon>Bacteria</taxon>
        <taxon>Pseudomonadati</taxon>
        <taxon>Pseudomonadota</taxon>
        <taxon>Gammaproteobacteria</taxon>
        <taxon>Moraxellales</taxon>
        <taxon>Moraxellaceae</taxon>
        <taxon>Moraxella</taxon>
    </lineage>
</organism>
<dbReference type="OrthoDB" id="8592692at2"/>
<evidence type="ECO:0008006" key="4">
    <source>
        <dbReference type="Google" id="ProtNLM"/>
    </source>
</evidence>
<evidence type="ECO:0000256" key="1">
    <source>
        <dbReference type="SAM" id="SignalP"/>
    </source>
</evidence>
<feature type="chain" id="PRO_5001627210" description="Lipoprotein" evidence="1">
    <location>
        <begin position="20"/>
        <end position="129"/>
    </location>
</feature>
<keyword evidence="1" id="KW-0732">Signal</keyword>
<dbReference type="AlphaFoldDB" id="A0A066UFP6"/>
<comment type="caution">
    <text evidence="2">The sequence shown here is derived from an EMBL/GenBank/DDBJ whole genome shotgun (WGS) entry which is preliminary data.</text>
</comment>
<keyword evidence="3" id="KW-1185">Reference proteome</keyword>
<dbReference type="Proteomes" id="UP000035860">
    <property type="component" value="Unassembled WGS sequence"/>
</dbReference>
<proteinExistence type="predicted"/>
<feature type="signal peptide" evidence="1">
    <location>
        <begin position="1"/>
        <end position="19"/>
    </location>
</feature>
<dbReference type="EMBL" id="AOMT01000005">
    <property type="protein sequence ID" value="KDN25910.1"/>
    <property type="molecule type" value="Genomic_DNA"/>
</dbReference>
<reference evidence="2 3" key="1">
    <citation type="journal article" date="2014" name="Genome Announc.">
        <title>Draft Genome Sequence of Moraxella bovoculi Strain 237T (ATCC BAA-1259T) Isolated from a Calf with Infectious Bovine Keratoconjunctivitis.</title>
        <authorList>
            <person name="Calcutt M.J."/>
            <person name="Foecking M.F."/>
            <person name="Martin N.T."/>
            <person name="Mhlanga-Mutangadura T."/>
            <person name="Reilly T.J."/>
        </authorList>
    </citation>
    <scope>NUCLEOTIDE SEQUENCE [LARGE SCALE GENOMIC DNA]</scope>
    <source>
        <strain evidence="2 3">237</strain>
    </source>
</reference>
<sequence length="129" mass="14086">MRLKLVMILAFSILGCAHSPNIENEKITPKEVKFQSKNASPAEIDECQKQGGKVKKVGMLQFDKCIITYPDAGEMCTKGDDCQSGRCEPKSNNGLKLTKAIIGVCKVDNNPFGCRSFIESGQVLTLCVD</sequence>
<evidence type="ECO:0000313" key="2">
    <source>
        <dbReference type="EMBL" id="KDN25910.1"/>
    </source>
</evidence>
<dbReference type="PROSITE" id="PS51257">
    <property type="entry name" value="PROKAR_LIPOPROTEIN"/>
    <property type="match status" value="1"/>
</dbReference>
<name>A0A066UFP6_9GAMM</name>
<protein>
    <recommendedName>
        <fullName evidence="4">Lipoprotein</fullName>
    </recommendedName>
</protein>
<gene>
    <name evidence="2" type="ORF">MBO_01910</name>
</gene>
<dbReference type="RefSeq" id="WP_052585231.1">
    <property type="nucleotide sequence ID" value="NZ_AOMT01000005.1"/>
</dbReference>
<evidence type="ECO:0000313" key="3">
    <source>
        <dbReference type="Proteomes" id="UP000035860"/>
    </source>
</evidence>
<accession>A0A066UFP6</accession>
<dbReference type="eggNOG" id="ENOG5032ZRV">
    <property type="taxonomic scope" value="Bacteria"/>
</dbReference>